<organism evidence="3 4">
    <name type="scientific">Chromobacterium sphagni</name>
    <dbReference type="NCBI Taxonomy" id="1903179"/>
    <lineage>
        <taxon>Bacteria</taxon>
        <taxon>Pseudomonadati</taxon>
        <taxon>Pseudomonadota</taxon>
        <taxon>Betaproteobacteria</taxon>
        <taxon>Neisseriales</taxon>
        <taxon>Chromobacteriaceae</taxon>
        <taxon>Chromobacterium</taxon>
    </lineage>
</organism>
<gene>
    <name evidence="3" type="ORF">BI347_19280</name>
</gene>
<dbReference type="SUPFAM" id="SSF53850">
    <property type="entry name" value="Periplasmic binding protein-like II"/>
    <property type="match status" value="1"/>
</dbReference>
<dbReference type="SMART" id="SM00062">
    <property type="entry name" value="PBPb"/>
    <property type="match status" value="1"/>
</dbReference>
<name>A0A1S1WVC2_9NEIS</name>
<dbReference type="EMBL" id="MKCS01000003">
    <property type="protein sequence ID" value="OHX10877.1"/>
    <property type="molecule type" value="Genomic_DNA"/>
</dbReference>
<dbReference type="PANTHER" id="PTHR35936:SF25">
    <property type="entry name" value="ABC TRANSPORTER SUBSTRATE-BINDING PROTEIN"/>
    <property type="match status" value="1"/>
</dbReference>
<dbReference type="OrthoDB" id="8907081at2"/>
<accession>A0A1S1WVC2</accession>
<evidence type="ECO:0000313" key="3">
    <source>
        <dbReference type="EMBL" id="OHX10877.1"/>
    </source>
</evidence>
<proteinExistence type="predicted"/>
<dbReference type="STRING" id="1903179.BI347_19280"/>
<evidence type="ECO:0000313" key="4">
    <source>
        <dbReference type="Proteomes" id="UP000180088"/>
    </source>
</evidence>
<dbReference type="Pfam" id="PF00497">
    <property type="entry name" value="SBP_bac_3"/>
    <property type="match status" value="1"/>
</dbReference>
<dbReference type="AlphaFoldDB" id="A0A1S1WVC2"/>
<evidence type="ECO:0000256" key="1">
    <source>
        <dbReference type="ARBA" id="ARBA00022729"/>
    </source>
</evidence>
<feature type="domain" description="Solute-binding protein family 3/N-terminal" evidence="2">
    <location>
        <begin position="10"/>
        <end position="233"/>
    </location>
</feature>
<dbReference type="Proteomes" id="UP000180088">
    <property type="component" value="Unassembled WGS sequence"/>
</dbReference>
<reference evidence="3 4" key="1">
    <citation type="submission" date="2016-09" db="EMBL/GenBank/DDBJ databases">
        <title>Chromobacterium muskegensis sp. nov., an insecticidal bacterium isolated from Sphagnum bogs.</title>
        <authorList>
            <person name="Sparks M.E."/>
            <person name="Blackburn M.B."/>
            <person name="Gundersen-Rindal D.E."/>
            <person name="Mitchell A."/>
            <person name="Farrar R."/>
            <person name="Kuhar D."/>
        </authorList>
    </citation>
    <scope>NUCLEOTIDE SEQUENCE [LARGE SCALE GENOMIC DNA]</scope>
    <source>
        <strain evidence="3 4">37-2</strain>
    </source>
</reference>
<protein>
    <submittedName>
        <fullName evidence="3">Amino acid ABC transporter substrate-binding protein</fullName>
    </submittedName>
</protein>
<evidence type="ECO:0000259" key="2">
    <source>
        <dbReference type="SMART" id="SM00062"/>
    </source>
</evidence>
<keyword evidence="1" id="KW-0732">Signal</keyword>
<sequence>MPARAAPAQPLELVTLQYPPYQYQDNATVKGFVVEIVQEVFRRLKLPVNISVYPWGRSIAMVAEGHADAIFTLYRTPEREALLDYSHEVLAQQAVSLFVRKDSPIRFSGRLQELAAYRFGVVRTVSYGAVFDNAVKNGQIAIAEVAASGEQNVDKLLAHRFDILVSNQMGARDILKRHHVESQVRELLPALEQIPSYIAFSRKRNLGDLRARFDAELAAMKKDGSYQRILNGAHP</sequence>
<dbReference type="PANTHER" id="PTHR35936">
    <property type="entry name" value="MEMBRANE-BOUND LYTIC MUREIN TRANSGLYCOSYLASE F"/>
    <property type="match status" value="1"/>
</dbReference>
<comment type="caution">
    <text evidence="3">The sequence shown here is derived from an EMBL/GenBank/DDBJ whole genome shotgun (WGS) entry which is preliminary data.</text>
</comment>
<dbReference type="Gene3D" id="3.40.190.10">
    <property type="entry name" value="Periplasmic binding protein-like II"/>
    <property type="match status" value="2"/>
</dbReference>
<dbReference type="InterPro" id="IPR001638">
    <property type="entry name" value="Solute-binding_3/MltF_N"/>
</dbReference>